<dbReference type="Gene3D" id="3.40.50.720">
    <property type="entry name" value="NAD(P)-binding Rossmann-like Domain"/>
    <property type="match status" value="1"/>
</dbReference>
<dbReference type="PANTHER" id="PTHR33303:SF2">
    <property type="entry name" value="COA-BINDING DOMAIN-CONTAINING PROTEIN"/>
    <property type="match status" value="1"/>
</dbReference>
<reference evidence="2 4" key="1">
    <citation type="submission" date="2015-11" db="EMBL/GenBank/DDBJ databases">
        <title>Genomic analysis of 38 Legionella species identifies large and diverse effector repertoires.</title>
        <authorList>
            <person name="Burstein D."/>
            <person name="Amaro F."/>
            <person name="Zusman T."/>
            <person name="Lifshitz Z."/>
            <person name="Cohen O."/>
            <person name="Gilbert J.A."/>
            <person name="Pupko T."/>
            <person name="Shuman H.A."/>
            <person name="Segal G."/>
        </authorList>
    </citation>
    <scope>NUCLEOTIDE SEQUENCE [LARGE SCALE GENOMIC DNA]</scope>
    <source>
        <strain evidence="2 4">CDC#1407-AL-14</strain>
    </source>
</reference>
<dbReference type="RefSeq" id="WP_058522468.1">
    <property type="nucleotide sequence ID" value="NZ_CAAAHV010000006.1"/>
</dbReference>
<dbReference type="Proteomes" id="UP000054735">
    <property type="component" value="Unassembled WGS sequence"/>
</dbReference>
<evidence type="ECO:0000259" key="1">
    <source>
        <dbReference type="SMART" id="SM00881"/>
    </source>
</evidence>
<dbReference type="InterPro" id="IPR036291">
    <property type="entry name" value="NAD(P)-bd_dom_sf"/>
</dbReference>
<dbReference type="OrthoDB" id="9804695at2"/>
<evidence type="ECO:0000313" key="5">
    <source>
        <dbReference type="Proteomes" id="UP000255066"/>
    </source>
</evidence>
<dbReference type="EMBL" id="LNXT01000003">
    <property type="protein sequence ID" value="KTC75629.1"/>
    <property type="molecule type" value="Genomic_DNA"/>
</dbReference>
<name>A0A378IAZ1_9GAMM</name>
<dbReference type="InterPro" id="IPR003781">
    <property type="entry name" value="CoA-bd"/>
</dbReference>
<gene>
    <name evidence="3" type="primary">yccU</name>
    <name evidence="2" type="ORF">Lbir_0349</name>
    <name evidence="3" type="ORF">NCTC12437_01727</name>
</gene>
<evidence type="ECO:0000313" key="2">
    <source>
        <dbReference type="EMBL" id="KTC75629.1"/>
    </source>
</evidence>
<dbReference type="Pfam" id="PF13380">
    <property type="entry name" value="CoA_binding_2"/>
    <property type="match status" value="1"/>
</dbReference>
<dbReference type="SUPFAM" id="SSF51735">
    <property type="entry name" value="NAD(P)-binding Rossmann-fold domains"/>
    <property type="match status" value="1"/>
</dbReference>
<protein>
    <submittedName>
        <fullName evidence="3">CoA-binding protein</fullName>
    </submittedName>
</protein>
<dbReference type="Proteomes" id="UP000255066">
    <property type="component" value="Unassembled WGS sequence"/>
</dbReference>
<sequence>MGNVEQFLQSPAFGVVGASSNQSKFGNKVLRCYLAHDMKAYPVNPFEERIEGLACVKEVADLPEEIDSLSVITPPAVTEKIVEQAIAKGIKNVWMQPGAESDAAIEQGIKHGINVIARGPCILVVLGFDEWW</sequence>
<feature type="domain" description="CoA-binding" evidence="1">
    <location>
        <begin position="7"/>
        <end position="99"/>
    </location>
</feature>
<evidence type="ECO:0000313" key="3">
    <source>
        <dbReference type="EMBL" id="STX31952.1"/>
    </source>
</evidence>
<dbReference type="STRING" id="28083.Lbir_0349"/>
<reference evidence="3 5" key="2">
    <citation type="submission" date="2018-06" db="EMBL/GenBank/DDBJ databases">
        <authorList>
            <consortium name="Pathogen Informatics"/>
            <person name="Doyle S."/>
        </authorList>
    </citation>
    <scope>NUCLEOTIDE SEQUENCE [LARGE SCALE GENOMIC DNA]</scope>
    <source>
        <strain evidence="3 5">NCTC12437</strain>
    </source>
</reference>
<organism evidence="3 5">
    <name type="scientific">Legionella birminghamensis</name>
    <dbReference type="NCBI Taxonomy" id="28083"/>
    <lineage>
        <taxon>Bacteria</taxon>
        <taxon>Pseudomonadati</taxon>
        <taxon>Pseudomonadota</taxon>
        <taxon>Gammaproteobacteria</taxon>
        <taxon>Legionellales</taxon>
        <taxon>Legionellaceae</taxon>
        <taxon>Legionella</taxon>
    </lineage>
</organism>
<dbReference type="PANTHER" id="PTHR33303">
    <property type="entry name" value="CYTOPLASMIC PROTEIN-RELATED"/>
    <property type="match status" value="1"/>
</dbReference>
<evidence type="ECO:0000313" key="4">
    <source>
        <dbReference type="Proteomes" id="UP000054735"/>
    </source>
</evidence>
<accession>A0A378IAZ1</accession>
<proteinExistence type="predicted"/>
<dbReference type="AlphaFoldDB" id="A0A378IAZ1"/>
<dbReference type="EMBL" id="UGNW01000001">
    <property type="protein sequence ID" value="STX31952.1"/>
    <property type="molecule type" value="Genomic_DNA"/>
</dbReference>
<dbReference type="SMART" id="SM00881">
    <property type="entry name" value="CoA_binding"/>
    <property type="match status" value="1"/>
</dbReference>
<keyword evidence="4" id="KW-1185">Reference proteome</keyword>